<dbReference type="EMBL" id="KL142374">
    <property type="protein sequence ID" value="KDR78811.1"/>
    <property type="molecule type" value="Genomic_DNA"/>
</dbReference>
<name>A0A067T6P7_GALM3</name>
<dbReference type="PANTHER" id="PTHR19959">
    <property type="entry name" value="KINESIN LIGHT CHAIN"/>
    <property type="match status" value="1"/>
</dbReference>
<dbReference type="Pfam" id="PF12770">
    <property type="entry name" value="CHAT"/>
    <property type="match status" value="1"/>
</dbReference>
<dbReference type="InterPro" id="IPR024983">
    <property type="entry name" value="CHAT_dom"/>
</dbReference>
<protein>
    <recommendedName>
        <fullName evidence="2">CHAT domain-containing protein</fullName>
    </recommendedName>
</protein>
<dbReference type="HOGENOM" id="CLU_001305_0_1_1"/>
<evidence type="ECO:0000313" key="4">
    <source>
        <dbReference type="Proteomes" id="UP000027222"/>
    </source>
</evidence>
<feature type="compositionally biased region" description="Low complexity" evidence="1">
    <location>
        <begin position="41"/>
        <end position="50"/>
    </location>
</feature>
<feature type="compositionally biased region" description="Acidic residues" evidence="1">
    <location>
        <begin position="66"/>
        <end position="89"/>
    </location>
</feature>
<evidence type="ECO:0000313" key="3">
    <source>
        <dbReference type="EMBL" id="KDR78811.1"/>
    </source>
</evidence>
<dbReference type="STRING" id="685588.A0A067T6P7"/>
<dbReference type="OrthoDB" id="9991317at2759"/>
<dbReference type="AlphaFoldDB" id="A0A067T6P7"/>
<feature type="domain" description="CHAT" evidence="2">
    <location>
        <begin position="989"/>
        <end position="1269"/>
    </location>
</feature>
<keyword evidence="4" id="KW-1185">Reference proteome</keyword>
<gene>
    <name evidence="3" type="ORF">GALMADRAFT_244388</name>
</gene>
<proteinExistence type="predicted"/>
<feature type="region of interest" description="Disordered" evidence="1">
    <location>
        <begin position="15"/>
        <end position="89"/>
    </location>
</feature>
<accession>A0A067T6P7</accession>
<dbReference type="PANTHER" id="PTHR19959:SF119">
    <property type="entry name" value="FUNGAL LIPASE-LIKE DOMAIN-CONTAINING PROTEIN"/>
    <property type="match status" value="1"/>
</dbReference>
<reference evidence="4" key="1">
    <citation type="journal article" date="2014" name="Proc. Natl. Acad. Sci. U.S.A.">
        <title>Extensive sampling of basidiomycete genomes demonstrates inadequacy of the white-rot/brown-rot paradigm for wood decay fungi.</title>
        <authorList>
            <person name="Riley R."/>
            <person name="Salamov A.A."/>
            <person name="Brown D.W."/>
            <person name="Nagy L.G."/>
            <person name="Floudas D."/>
            <person name="Held B.W."/>
            <person name="Levasseur A."/>
            <person name="Lombard V."/>
            <person name="Morin E."/>
            <person name="Otillar R."/>
            <person name="Lindquist E.A."/>
            <person name="Sun H."/>
            <person name="LaButti K.M."/>
            <person name="Schmutz J."/>
            <person name="Jabbour D."/>
            <person name="Luo H."/>
            <person name="Baker S.E."/>
            <person name="Pisabarro A.G."/>
            <person name="Walton J.D."/>
            <person name="Blanchette R.A."/>
            <person name="Henrissat B."/>
            <person name="Martin F."/>
            <person name="Cullen D."/>
            <person name="Hibbett D.S."/>
            <person name="Grigoriev I.V."/>
        </authorList>
    </citation>
    <scope>NUCLEOTIDE SEQUENCE [LARGE SCALE GENOMIC DNA]</scope>
    <source>
        <strain evidence="4">CBS 339.88</strain>
    </source>
</reference>
<evidence type="ECO:0000256" key="1">
    <source>
        <dbReference type="SAM" id="MobiDB-lite"/>
    </source>
</evidence>
<sequence>MDYPIILPTVPFVFSPQHEAPSSSEGSYPSDRTEARTEIFSATTSTTTASEPLHADNMVANQVEAMDAEGSDEETDDEEMDIDDEDGSEDLSGFELAGYLIEQFEESGTIDDLDQAIKLMREGVEGLPDDSEMYVAAMDGLSSAYSTRFEAFGQQSDLDEAILLGREVLKFASLFHRDGSTPLNNLADNLWTRFEQSGHIRDLDEAISLSKQALQLQPSPHPDRPVSLGNLATRLWTRFERLGEESDLDEATSLSRDALSLRPPLHPNRAISLTRLASILATRFKQHGVRNDLEEAISLEKDSLELLPPPHPLRSISLTNLANSLWTRFDQFGVQGDLIEAILLHREALKLRPLPLPDRPIYLNNLANCLQSKFEQLGQENDLEEAILLSREALEFGSSPHRSTSLSNLARGLEAQFQRKSQQTDLEESITSDREALHLRPFPHPERFGSLNNLASGLHARFQQTGQQSDLDEVVLLYREALNILSPTHSLLTAPLSNLAATLQIRFEQLGQRDDLEEAISLNRKSLELLSLSHPERALSLSNLASSLWTRFVELGHQTDLEETISLYREALKLRPSPHPDQSMYLNNLASALWGRFEKLGQQPDLEESILLNREALELRPLPHPLRSESLGNLAKSLWDRYEQNPQQTDLEECLSLSRAAIELHPASHPLRARFLDALGDRLARAHLLMENKSDYLEQAMLAFAAAVQCDPQPARQRLLIAKRWVAHASIRNNHASALDAYSATLQFLPQLAAFSTDIRSRQEVLEAAGDGMARAASICAIQARDLPKAVELLEAGRAIFWSQALALRSPLDELPEDLADRMRGIATALEKGSHRDMSTKMLDNRKKLTVEQETARLNRLNEEWLKALDEVRDLEGFEDFLRPRSFSSLQVAAAKHPVILLIDHPAGSHCLVLTATLVHHTQLPTLATAKLQKLVGLVRLAVSQTTPSRDLTKETEKEVEFLRDEERGMRYEKINGLQSSDDIFKFVLEILWNNLVKPVIDFLDIKKQDEPLPTLQWCPTGDFTFLPIHSAGLYNHGSDNECASDYFVSSYTPTIASLLKPTTSIPPAISFKMLVVIQSKELPSTKKELAVIEKHASSDTLLKFGVPETPATVEGVASGLSTASIVHFACHGKQDKLEPLKSGLKLEDGLLQISRIMKESIPHGSLAFLCACETVMGDENMPDEAMSLGASLLFAGFRSVIGTMWEMTDEDGPMVADAVYEEIFKGVDGKATREPDTTKSAQALQIAVQILRSRNIEFRRWVPFIHLGG</sequence>
<organism evidence="3 4">
    <name type="scientific">Galerina marginata (strain CBS 339.88)</name>
    <dbReference type="NCBI Taxonomy" id="685588"/>
    <lineage>
        <taxon>Eukaryota</taxon>
        <taxon>Fungi</taxon>
        <taxon>Dikarya</taxon>
        <taxon>Basidiomycota</taxon>
        <taxon>Agaricomycotina</taxon>
        <taxon>Agaricomycetes</taxon>
        <taxon>Agaricomycetidae</taxon>
        <taxon>Agaricales</taxon>
        <taxon>Agaricineae</taxon>
        <taxon>Strophariaceae</taxon>
        <taxon>Galerina</taxon>
    </lineage>
</organism>
<dbReference type="Gene3D" id="1.25.40.10">
    <property type="entry name" value="Tetratricopeptide repeat domain"/>
    <property type="match status" value="4"/>
</dbReference>
<evidence type="ECO:0000259" key="2">
    <source>
        <dbReference type="Pfam" id="PF12770"/>
    </source>
</evidence>
<dbReference type="Proteomes" id="UP000027222">
    <property type="component" value="Unassembled WGS sequence"/>
</dbReference>
<dbReference type="InterPro" id="IPR011990">
    <property type="entry name" value="TPR-like_helical_dom_sf"/>
</dbReference>
<dbReference type="SUPFAM" id="SSF81901">
    <property type="entry name" value="HCP-like"/>
    <property type="match status" value="1"/>
</dbReference>